<gene>
    <name evidence="1" type="ordered locus">HacjB3_18593</name>
</gene>
<dbReference type="eggNOG" id="arCOG02620">
    <property type="taxonomic scope" value="Archaea"/>
</dbReference>
<protein>
    <submittedName>
        <fullName evidence="1">Uncharacterized protein</fullName>
    </submittedName>
</protein>
<dbReference type="EMBL" id="CP002064">
    <property type="protein sequence ID" value="ADJ17058.1"/>
    <property type="molecule type" value="Genomic_DNA"/>
</dbReference>
<evidence type="ECO:0000313" key="2">
    <source>
        <dbReference type="Proteomes" id="UP000000390"/>
    </source>
</evidence>
<dbReference type="Gene3D" id="3.40.50.12780">
    <property type="entry name" value="N-terminal domain of ligase-like"/>
    <property type="match status" value="1"/>
</dbReference>
<reference evidence="1 2" key="1">
    <citation type="journal article" date="2010" name="J. Bacteriol.">
        <title>Complete genome sequence of Halalkalicoccus jeotgali B3(T), an extremely halophilic archaeon.</title>
        <authorList>
            <person name="Roh S.W."/>
            <person name="Nam Y.D."/>
            <person name="Nam S.H."/>
            <person name="Choi S.H."/>
            <person name="Park H.S."/>
            <person name="Bae J.W."/>
        </authorList>
    </citation>
    <scope>NUCLEOTIDE SEQUENCE [LARGE SCALE GENOMIC DNA]</scope>
    <source>
        <strain evidence="2">DSM 18796 / CECT 7217 / JCM 14584 / KCTC 4019 / B3</strain>
        <plasmid evidence="2">2</plasmid>
    </source>
</reference>
<dbReference type="InterPro" id="IPR042099">
    <property type="entry name" value="ANL_N_sf"/>
</dbReference>
<dbReference type="Proteomes" id="UP000000390">
    <property type="component" value="Plasmid 2"/>
</dbReference>
<dbReference type="RefSeq" id="WP_013199668.1">
    <property type="nucleotide sequence ID" value="NC_014299.1"/>
</dbReference>
<keyword evidence="1" id="KW-0614">Plasmid</keyword>
<dbReference type="OrthoDB" id="181636at2157"/>
<dbReference type="KEGG" id="hje:HacjB3_18593"/>
<accession>D8JCF1</accession>
<dbReference type="HOGENOM" id="CLU_780634_0_0_2"/>
<geneLocation type="plasmid" evidence="1 2">
    <name>2</name>
</geneLocation>
<evidence type="ECO:0000313" key="1">
    <source>
        <dbReference type="EMBL" id="ADJ17058.1"/>
    </source>
</evidence>
<dbReference type="GeneID" id="9421505"/>
<sequence>MTGTTSWMNPYGPVDTTLNKWTRRVIETHFDPDTGTPFWLDWQEAQGIDVRARVTGFDDLTDIFEPFDEDVLRTLPVEQFVPRSLNGERRVYETGGTTGAPKRVLMRDYWRQQARWMARVLDHWEFPTGNVLGVAPPGGANNAGTFVQHLAHEWGSLPFHVTMDPRWAKRLSERPSREEFDEYVDHLLEQAERVLGSQSIDVMFTTARLLERPAVRDLVANSGIDGIIHGGTSLDRDTYRVFREKWYADQTLVGEYGNTLMGVAPEVPPTISAPEDRGYHLDYVPCYPQFVPEIVDDDGGLVDYGERGTVRLTVLNKEFFLPLFEERDVATRIRGTDPFPWDWVRTPATGEDAEQNAVEGVY</sequence>
<dbReference type="PATRIC" id="fig|795797.18.peg.3610"/>
<dbReference type="SUPFAM" id="SSF56801">
    <property type="entry name" value="Acetyl-CoA synthetase-like"/>
    <property type="match status" value="1"/>
</dbReference>
<proteinExistence type="predicted"/>
<dbReference type="AlphaFoldDB" id="D8JCF1"/>
<organism evidence="1 2">
    <name type="scientific">Halalkalicoccus jeotgali (strain DSM 18796 / CECT 7217 / JCM 14584 / KCTC 4019 / B3)</name>
    <dbReference type="NCBI Taxonomy" id="795797"/>
    <lineage>
        <taxon>Archaea</taxon>
        <taxon>Methanobacteriati</taxon>
        <taxon>Methanobacteriota</taxon>
        <taxon>Stenosarchaea group</taxon>
        <taxon>Halobacteria</taxon>
        <taxon>Halobacteriales</taxon>
        <taxon>Halococcaceae</taxon>
        <taxon>Halalkalicoccus</taxon>
    </lineage>
</organism>
<name>D8JCF1_HALJB</name>